<dbReference type="RefSeq" id="WP_404613049.1">
    <property type="nucleotide sequence ID" value="NZ_JADIKK010000008.1"/>
</dbReference>
<evidence type="ECO:0000313" key="2">
    <source>
        <dbReference type="EMBL" id="MFK2876989.1"/>
    </source>
</evidence>
<evidence type="ECO:0000313" key="3">
    <source>
        <dbReference type="Proteomes" id="UP001620339"/>
    </source>
</evidence>
<comment type="caution">
    <text evidence="2">The sequence shown here is derived from an EMBL/GenBank/DDBJ whole genome shotgun (WGS) entry which is preliminary data.</text>
</comment>
<evidence type="ECO:0000256" key="1">
    <source>
        <dbReference type="SAM" id="SignalP"/>
    </source>
</evidence>
<reference evidence="2 3" key="1">
    <citation type="submission" date="2020-10" db="EMBL/GenBank/DDBJ databases">
        <title>Phylogeny of dyella-like bacteria.</title>
        <authorList>
            <person name="Fu J."/>
        </authorList>
    </citation>
    <scope>NUCLEOTIDE SEQUENCE [LARGE SCALE GENOMIC DNA]</scope>
    <source>
        <strain evidence="2 3">KACC 19113</strain>
    </source>
</reference>
<dbReference type="Proteomes" id="UP001620339">
    <property type="component" value="Unassembled WGS sequence"/>
</dbReference>
<protein>
    <submittedName>
        <fullName evidence="2">MipA/OmpV family protein</fullName>
    </submittedName>
</protein>
<accession>A0ABW8J7A8</accession>
<organism evidence="2 3">
    <name type="scientific">Rhodanobacter hydrolyticus</name>
    <dbReference type="NCBI Taxonomy" id="2250595"/>
    <lineage>
        <taxon>Bacteria</taxon>
        <taxon>Pseudomonadati</taxon>
        <taxon>Pseudomonadota</taxon>
        <taxon>Gammaproteobacteria</taxon>
        <taxon>Lysobacterales</taxon>
        <taxon>Rhodanobacteraceae</taxon>
        <taxon>Rhodanobacter</taxon>
    </lineage>
</organism>
<dbReference type="EMBL" id="JADIKK010000008">
    <property type="protein sequence ID" value="MFK2876989.1"/>
    <property type="molecule type" value="Genomic_DNA"/>
</dbReference>
<keyword evidence="3" id="KW-1185">Reference proteome</keyword>
<feature type="chain" id="PRO_5045223658" evidence="1">
    <location>
        <begin position="33"/>
        <end position="266"/>
    </location>
</feature>
<proteinExistence type="predicted"/>
<dbReference type="Pfam" id="PF06629">
    <property type="entry name" value="MipA"/>
    <property type="match status" value="1"/>
</dbReference>
<sequence length="266" mass="29125">MTRLSPTTGLLRRLVLSACLLIGLPWARHCHADDGEQPTYAIGAGMERMAAWPGAHDARNQPIPFVDIEIPNRLSLSTLDGLQLDLIGGPVLHGGLYGDYQWGRDSEDLGVLRGRIAPLSPRLTSGGYLEWQLTKQVDVGTDLSHDIDGAGAYFDVYGEWDLPPIWLLQHSFELRWQAMNGAAMDRFFGITPAQAKGLAVPTWRPGAGSQSTSLEYDLFVPTSQHTGLALALSWERLLGDAGSSPLVTRFGSRNQPSESLAFVYHF</sequence>
<feature type="signal peptide" evidence="1">
    <location>
        <begin position="1"/>
        <end position="32"/>
    </location>
</feature>
<keyword evidence="1" id="KW-0732">Signal</keyword>
<name>A0ABW8J7A8_9GAMM</name>
<gene>
    <name evidence="2" type="ORF">ISP25_07920</name>
</gene>
<dbReference type="InterPro" id="IPR010583">
    <property type="entry name" value="MipA"/>
</dbReference>